<dbReference type="PROSITE" id="PS51257">
    <property type="entry name" value="PROKAR_LIPOPROTEIN"/>
    <property type="match status" value="1"/>
</dbReference>
<organism evidence="3 4">
    <name type="scientific">Kocuria gwangalliensis</name>
    <dbReference type="NCBI Taxonomy" id="501592"/>
    <lineage>
        <taxon>Bacteria</taxon>
        <taxon>Bacillati</taxon>
        <taxon>Actinomycetota</taxon>
        <taxon>Actinomycetes</taxon>
        <taxon>Micrococcales</taxon>
        <taxon>Micrococcaceae</taxon>
        <taxon>Kocuria</taxon>
    </lineage>
</organism>
<protein>
    <recommendedName>
        <fullName evidence="5">Lipoprotein</fullName>
    </recommendedName>
</protein>
<proteinExistence type="predicted"/>
<keyword evidence="2" id="KW-0732">Signal</keyword>
<dbReference type="EMBL" id="BAABLN010000035">
    <property type="protein sequence ID" value="GAA4705715.1"/>
    <property type="molecule type" value="Genomic_DNA"/>
</dbReference>
<feature type="region of interest" description="Disordered" evidence="1">
    <location>
        <begin position="29"/>
        <end position="57"/>
    </location>
</feature>
<reference evidence="4" key="1">
    <citation type="journal article" date="2019" name="Int. J. Syst. Evol. Microbiol.">
        <title>The Global Catalogue of Microorganisms (GCM) 10K type strain sequencing project: providing services to taxonomists for standard genome sequencing and annotation.</title>
        <authorList>
            <consortium name="The Broad Institute Genomics Platform"/>
            <consortium name="The Broad Institute Genome Sequencing Center for Infectious Disease"/>
            <person name="Wu L."/>
            <person name="Ma J."/>
        </authorList>
    </citation>
    <scope>NUCLEOTIDE SEQUENCE [LARGE SCALE GENOMIC DNA]</scope>
    <source>
        <strain evidence="4">JCM 18958</strain>
    </source>
</reference>
<feature type="chain" id="PRO_5046462146" description="Lipoprotein" evidence="2">
    <location>
        <begin position="30"/>
        <end position="163"/>
    </location>
</feature>
<feature type="signal peptide" evidence="2">
    <location>
        <begin position="1"/>
        <end position="29"/>
    </location>
</feature>
<comment type="caution">
    <text evidence="3">The sequence shown here is derived from an EMBL/GenBank/DDBJ whole genome shotgun (WGS) entry which is preliminary data.</text>
</comment>
<sequence length="163" mass="16729">MNLLTLKRVATAAAASGLLLALTGCSSSAEGPATFEAPSEIPQQNNGSQAPAGTGQTTGTGTCLDVVEVYTGLVVLPMTTDRSTDATAGPGQDSSVVAQATASLESHRDRLPEPVLPAFDDAVQLLNNAGETLQPQEAAQIQRALQPVKDWISTQCSAALPEK</sequence>
<accession>A0ABP8XD90</accession>
<feature type="compositionally biased region" description="Polar residues" evidence="1">
    <location>
        <begin position="41"/>
        <end position="51"/>
    </location>
</feature>
<evidence type="ECO:0000313" key="4">
    <source>
        <dbReference type="Proteomes" id="UP001501446"/>
    </source>
</evidence>
<evidence type="ECO:0000256" key="1">
    <source>
        <dbReference type="SAM" id="MobiDB-lite"/>
    </source>
</evidence>
<evidence type="ECO:0000256" key="2">
    <source>
        <dbReference type="SAM" id="SignalP"/>
    </source>
</evidence>
<evidence type="ECO:0008006" key="5">
    <source>
        <dbReference type="Google" id="ProtNLM"/>
    </source>
</evidence>
<keyword evidence="4" id="KW-1185">Reference proteome</keyword>
<gene>
    <name evidence="3" type="ORF">GCM10025781_26270</name>
</gene>
<dbReference type="Proteomes" id="UP001501446">
    <property type="component" value="Unassembled WGS sequence"/>
</dbReference>
<dbReference type="RefSeq" id="WP_345311783.1">
    <property type="nucleotide sequence ID" value="NZ_BAABLN010000035.1"/>
</dbReference>
<evidence type="ECO:0000313" key="3">
    <source>
        <dbReference type="EMBL" id="GAA4705715.1"/>
    </source>
</evidence>
<name>A0ABP8XD90_9MICC</name>